<gene>
    <name evidence="5" type="ORF">PLXY2_LOCUS8843</name>
</gene>
<proteinExistence type="predicted"/>
<dbReference type="InterPro" id="IPR031311">
    <property type="entry name" value="CHIT_BIND_RR_consensus"/>
</dbReference>
<dbReference type="InterPro" id="IPR000618">
    <property type="entry name" value="Insect_cuticle"/>
</dbReference>
<dbReference type="PRINTS" id="PR00947">
    <property type="entry name" value="CUTICLE"/>
</dbReference>
<evidence type="ECO:0000256" key="3">
    <source>
        <dbReference type="PROSITE-ProRule" id="PRU00497"/>
    </source>
</evidence>
<name>A0A8S4FFT1_PLUXY</name>
<dbReference type="PROSITE" id="PS00233">
    <property type="entry name" value="CHIT_BIND_RR_1"/>
    <property type="match status" value="1"/>
</dbReference>
<keyword evidence="1 3" id="KW-0193">Cuticle</keyword>
<dbReference type="AlphaFoldDB" id="A0A8S4FFT1"/>
<sequence>MYGFKILLVAAAVAIVCAQEPAKPEVEVLTETSFVDPKGYHFEFKTSDGTSRKEEAELITVGEYQGIGVKGSYSFVAPDGQEYLVEFTADEKGYRPTLQLVPQHGQ</sequence>
<protein>
    <submittedName>
        <fullName evidence="5">(diamondback moth) hypothetical protein</fullName>
    </submittedName>
</protein>
<organism evidence="5 6">
    <name type="scientific">Plutella xylostella</name>
    <name type="common">Diamondback moth</name>
    <name type="synonym">Plutella maculipennis</name>
    <dbReference type="NCBI Taxonomy" id="51655"/>
    <lineage>
        <taxon>Eukaryota</taxon>
        <taxon>Metazoa</taxon>
        <taxon>Ecdysozoa</taxon>
        <taxon>Arthropoda</taxon>
        <taxon>Hexapoda</taxon>
        <taxon>Insecta</taxon>
        <taxon>Pterygota</taxon>
        <taxon>Neoptera</taxon>
        <taxon>Endopterygota</taxon>
        <taxon>Lepidoptera</taxon>
        <taxon>Glossata</taxon>
        <taxon>Ditrysia</taxon>
        <taxon>Yponomeutoidea</taxon>
        <taxon>Plutellidae</taxon>
        <taxon>Plutella</taxon>
    </lineage>
</organism>
<keyword evidence="6" id="KW-1185">Reference proteome</keyword>
<dbReference type="PANTHER" id="PTHR10380">
    <property type="entry name" value="CUTICLE PROTEIN"/>
    <property type="match status" value="1"/>
</dbReference>
<evidence type="ECO:0000313" key="6">
    <source>
        <dbReference type="Proteomes" id="UP000653454"/>
    </source>
</evidence>
<feature type="signal peptide" evidence="4">
    <location>
        <begin position="1"/>
        <end position="18"/>
    </location>
</feature>
<dbReference type="EMBL" id="CAJHNJ030000033">
    <property type="protein sequence ID" value="CAG9127068.1"/>
    <property type="molecule type" value="Genomic_DNA"/>
</dbReference>
<accession>A0A8S4FFT1</accession>
<dbReference type="InterPro" id="IPR050468">
    <property type="entry name" value="Cuticle_Struct_Prot"/>
</dbReference>
<evidence type="ECO:0000256" key="4">
    <source>
        <dbReference type="SAM" id="SignalP"/>
    </source>
</evidence>
<comment type="caution">
    <text evidence="5">The sequence shown here is derived from an EMBL/GenBank/DDBJ whole genome shotgun (WGS) entry which is preliminary data.</text>
</comment>
<evidence type="ECO:0000256" key="2">
    <source>
        <dbReference type="ARBA" id="ARBA00022729"/>
    </source>
</evidence>
<reference evidence="5" key="1">
    <citation type="submission" date="2020-11" db="EMBL/GenBank/DDBJ databases">
        <authorList>
            <person name="Whiteford S."/>
        </authorList>
    </citation>
    <scope>NUCLEOTIDE SEQUENCE</scope>
</reference>
<evidence type="ECO:0000256" key="1">
    <source>
        <dbReference type="ARBA" id="ARBA00022460"/>
    </source>
</evidence>
<dbReference type="GO" id="GO:0062129">
    <property type="term" value="C:chitin-based extracellular matrix"/>
    <property type="evidence" value="ECO:0007669"/>
    <property type="project" value="TreeGrafter"/>
</dbReference>
<dbReference type="PROSITE" id="PS51155">
    <property type="entry name" value="CHIT_BIND_RR_2"/>
    <property type="match status" value="1"/>
</dbReference>
<keyword evidence="2 4" id="KW-0732">Signal</keyword>
<dbReference type="GO" id="GO:0008010">
    <property type="term" value="F:structural constituent of chitin-based larval cuticle"/>
    <property type="evidence" value="ECO:0007669"/>
    <property type="project" value="TreeGrafter"/>
</dbReference>
<dbReference type="Proteomes" id="UP000653454">
    <property type="component" value="Unassembled WGS sequence"/>
</dbReference>
<dbReference type="PANTHER" id="PTHR10380:SF218">
    <property type="entry name" value="ADULT CUTICLE PROTEIN 65AA-RELATED"/>
    <property type="match status" value="1"/>
</dbReference>
<feature type="chain" id="PRO_5035858556" evidence="4">
    <location>
        <begin position="19"/>
        <end position="106"/>
    </location>
</feature>
<dbReference type="Pfam" id="PF00379">
    <property type="entry name" value="Chitin_bind_4"/>
    <property type="match status" value="1"/>
</dbReference>
<evidence type="ECO:0000313" key="5">
    <source>
        <dbReference type="EMBL" id="CAG9127068.1"/>
    </source>
</evidence>